<name>W1DTL6_KLEPN</name>
<sequence>MVVWGLNFVVISWVAQYAAADAGGAALYAGRLPGAAVCRPASYSAAPAAGLWPDHKFRSVRLSVLRYRPGYAGRAGLPCAAGASLLHHHPWRLRLWRTSAGQAAGGDRPGDLWRAGAGGGQPWRGTCAAGGLYADPRGGAQLGLRQYFQQENHVPDEPAANHVAGGLERADPGAAVYAGLIVDRWSADHAGESATHRSADDTVAALSGVYRHYRRLWHLGIAAGAV</sequence>
<dbReference type="EMBL" id="CBWK010000837">
    <property type="protein sequence ID" value="CDL12781.1"/>
    <property type="molecule type" value="Genomic_DNA"/>
</dbReference>
<organism evidence="1 2">
    <name type="scientific">Klebsiella pneumoniae IS43</name>
    <dbReference type="NCBI Taxonomy" id="1432552"/>
    <lineage>
        <taxon>Bacteria</taxon>
        <taxon>Pseudomonadati</taxon>
        <taxon>Pseudomonadota</taxon>
        <taxon>Gammaproteobacteria</taxon>
        <taxon>Enterobacterales</taxon>
        <taxon>Enterobacteriaceae</taxon>
        <taxon>Klebsiella/Raoultella group</taxon>
        <taxon>Klebsiella</taxon>
        <taxon>Klebsiella pneumoniae complex</taxon>
    </lineage>
</organism>
<evidence type="ECO:0000313" key="2">
    <source>
        <dbReference type="Proteomes" id="UP000019183"/>
    </source>
</evidence>
<accession>W1DTL6</accession>
<protein>
    <submittedName>
        <fullName evidence="1">Uncharacterized protein</fullName>
    </submittedName>
</protein>
<keyword evidence="2" id="KW-1185">Reference proteome</keyword>
<proteinExistence type="predicted"/>
<evidence type="ECO:0000313" key="1">
    <source>
        <dbReference type="EMBL" id="CDL12781.1"/>
    </source>
</evidence>
<reference evidence="1" key="1">
    <citation type="submission" date="2013-10" db="EMBL/GenBank/DDBJ databases">
        <title>Antibiotic resistance diversity of beta-lactamase producers in the General Hospital Vienna.</title>
        <authorList>
            <person name="Barisic I."/>
            <person name="Mitteregger D."/>
            <person name="Hirschl A.M."/>
            <person name="Noehammer C."/>
            <person name="Wiesinger-Mayr H."/>
        </authorList>
    </citation>
    <scope>NUCLEOTIDE SEQUENCE [LARGE SCALE GENOMIC DNA]</scope>
    <source>
        <strain evidence="1">IS43</strain>
    </source>
</reference>
<dbReference type="Proteomes" id="UP000019183">
    <property type="component" value="Unassembled WGS sequence"/>
</dbReference>
<dbReference type="AlphaFoldDB" id="W1DTL6"/>
<comment type="caution">
    <text evidence="1">The sequence shown here is derived from an EMBL/GenBank/DDBJ whole genome shotgun (WGS) entry which is preliminary data.</text>
</comment>